<accession>A0A518BIK9</accession>
<dbReference type="Proteomes" id="UP000316921">
    <property type="component" value="Chromosome"/>
</dbReference>
<reference evidence="1 2" key="1">
    <citation type="submission" date="2019-02" db="EMBL/GenBank/DDBJ databases">
        <title>Deep-cultivation of Planctomycetes and their phenomic and genomic characterization uncovers novel biology.</title>
        <authorList>
            <person name="Wiegand S."/>
            <person name="Jogler M."/>
            <person name="Boedeker C."/>
            <person name="Pinto D."/>
            <person name="Vollmers J."/>
            <person name="Rivas-Marin E."/>
            <person name="Kohn T."/>
            <person name="Peeters S.H."/>
            <person name="Heuer A."/>
            <person name="Rast P."/>
            <person name="Oberbeckmann S."/>
            <person name="Bunk B."/>
            <person name="Jeske O."/>
            <person name="Meyerdierks A."/>
            <person name="Storesund J.E."/>
            <person name="Kallscheuer N."/>
            <person name="Luecker S."/>
            <person name="Lage O.M."/>
            <person name="Pohl T."/>
            <person name="Merkel B.J."/>
            <person name="Hornburger P."/>
            <person name="Mueller R.-W."/>
            <person name="Bruemmer F."/>
            <person name="Labrenz M."/>
            <person name="Spormann A.M."/>
            <person name="Op den Camp H."/>
            <person name="Overmann J."/>
            <person name="Amann R."/>
            <person name="Jetten M.S.M."/>
            <person name="Mascher T."/>
            <person name="Medema M.H."/>
            <person name="Devos D.P."/>
            <person name="Kaster A.-K."/>
            <person name="Ovreas L."/>
            <person name="Rohde M."/>
            <person name="Galperin M.Y."/>
            <person name="Jogler C."/>
        </authorList>
    </citation>
    <scope>NUCLEOTIDE SEQUENCE [LARGE SCALE GENOMIC DNA]</scope>
    <source>
        <strain evidence="1 2">Pla133</strain>
    </source>
</reference>
<gene>
    <name evidence="1" type="ORF">Pla133_18960</name>
</gene>
<proteinExistence type="predicted"/>
<name>A0A518BIK9_9BACT</name>
<dbReference type="AlphaFoldDB" id="A0A518BIK9"/>
<keyword evidence="2" id="KW-1185">Reference proteome</keyword>
<protein>
    <submittedName>
        <fullName evidence="1">Uncharacterized protein</fullName>
    </submittedName>
</protein>
<sequence length="247" mass="27057">MKTLPTVSTTSTLAAPRRFGVDLLSAGCVCLLLLGCASTGNSHEGPGARVAAAYGVDHFGELEALRYTFNADLGEREIARQWEWEPGTGRVAHRKGDELFVYFRGSNGAPESPREVDGQFINDQYWLLFPLHLVWDSGLEITSQGTATGPITGAECEHLICTYSSEVGYTPGDVYELFVDEDGDVREWIFRAAGSEEPTRTAAWSEPTAIGPIRASLEFPGPDPEAFRIWFTDVEYKLAGGEWTAVE</sequence>
<organism evidence="1 2">
    <name type="scientific">Engelhardtia mirabilis</name>
    <dbReference type="NCBI Taxonomy" id="2528011"/>
    <lineage>
        <taxon>Bacteria</taxon>
        <taxon>Pseudomonadati</taxon>
        <taxon>Planctomycetota</taxon>
        <taxon>Planctomycetia</taxon>
        <taxon>Planctomycetia incertae sedis</taxon>
        <taxon>Engelhardtia</taxon>
    </lineage>
</organism>
<evidence type="ECO:0000313" key="1">
    <source>
        <dbReference type="EMBL" id="QDU66820.1"/>
    </source>
</evidence>
<dbReference type="RefSeq" id="WP_145064623.1">
    <property type="nucleotide sequence ID" value="NZ_CP036287.1"/>
</dbReference>
<dbReference type="KEGG" id="pbap:Pla133_18960"/>
<dbReference type="EMBL" id="CP036287">
    <property type="protein sequence ID" value="QDU66820.1"/>
    <property type="molecule type" value="Genomic_DNA"/>
</dbReference>
<evidence type="ECO:0000313" key="2">
    <source>
        <dbReference type="Proteomes" id="UP000316921"/>
    </source>
</evidence>